<protein>
    <submittedName>
        <fullName evidence="1">AVT protein</fullName>
    </submittedName>
</protein>
<organism evidence="1">
    <name type="scientific">Fopius arisanus</name>
    <dbReference type="NCBI Taxonomy" id="64838"/>
    <lineage>
        <taxon>Eukaryota</taxon>
        <taxon>Metazoa</taxon>
        <taxon>Ecdysozoa</taxon>
        <taxon>Arthropoda</taxon>
        <taxon>Hexapoda</taxon>
        <taxon>Insecta</taxon>
        <taxon>Pterygota</taxon>
        <taxon>Neoptera</taxon>
        <taxon>Endopterygota</taxon>
        <taxon>Hymenoptera</taxon>
        <taxon>Apocrita</taxon>
        <taxon>Ichneumonoidea</taxon>
        <taxon>Braconidae</taxon>
        <taxon>Opiinae</taxon>
        <taxon>Fopius</taxon>
    </lineage>
</organism>
<dbReference type="EMBL" id="GBYB01010426">
    <property type="protein sequence ID" value="JAG80193.1"/>
    <property type="molecule type" value="Transcribed_RNA"/>
</dbReference>
<name>A0A0C9RSJ2_9HYME</name>
<dbReference type="AlphaFoldDB" id="A0A0C9RSJ2"/>
<proteinExistence type="predicted"/>
<gene>
    <name evidence="1" type="primary">AVT</name>
    <name evidence="1" type="ORF">g.70862</name>
</gene>
<reference evidence="1" key="1">
    <citation type="submission" date="2015-01" db="EMBL/GenBank/DDBJ databases">
        <title>Transcriptome Assembly of Fopius arisanus.</title>
        <authorList>
            <person name="Geib S."/>
        </authorList>
    </citation>
    <scope>NUCLEOTIDE SEQUENCE</scope>
</reference>
<sequence>MWGDTIEKFIDKLVVQHVIHIEGSFPKSVSDQFNSGTTPYELVLQSNTIVTDLGKIKLPSVAELNDSVPVVPLINVAEHKKIIAVQGFVKTPWAVIKKQNNSIDNTCFGSIAADKYFLDVKISDYAPDFICEFTKGQHVQCLGSVIRNGNCYFFCVQAPSCITLVDSQVTTLKYLLLCKPLMTLQEESNTASANSSKKLKIAQKH</sequence>
<accession>A0A0C9RSJ2</accession>
<evidence type="ECO:0000313" key="1">
    <source>
        <dbReference type="EMBL" id="JAG80193.1"/>
    </source>
</evidence>